<keyword evidence="4" id="KW-1185">Reference proteome</keyword>
<feature type="transmembrane region" description="Helical" evidence="2">
    <location>
        <begin position="222"/>
        <end position="247"/>
    </location>
</feature>
<dbReference type="VEuPathDB" id="ToxoDB:CSUI_010358"/>
<dbReference type="GeneID" id="94433673"/>
<evidence type="ECO:0000313" key="4">
    <source>
        <dbReference type="Proteomes" id="UP000221165"/>
    </source>
</evidence>
<sequence>MSVVGGAEVVIACPVWAPTNHAAAKASPHGRVQTRWTSSLVVFQQIFFSGFSGIFSLGGKRRGRLCSEESFAYPKQIRFAPSNDRLSTVQFRRYLKMKNGRLVVVFASVGCFLLVPLLLWAQLAVSSGDSAGQPSFFPSDKDGQNDTRQEVEKDVFWEEGPGVSVGRGQRRSGAGSPTTAEGPRHYDSSAKRQRWSSSRSWIRWHLSRSGSRSRPYRSMPKLLAAATSMTAAIFLLWRLWNAVLVCLEQNRNTSRSAGTTPRLLGNSGGPADPFAGCVKVQMSSLSGEDAVVDMAGGAGLLGEDTVDAAGEGNPADEDDMETAKAMKANDGGESGGLVAQNRWRRGLLAGLSFIPRVASVALIACGLIAFLVLQIQRYITDPQDLGGVTVAKDVITFTLLSGAVLGAFSDFFLSGRRTRGTNSDASTSGRTSLMQKRFIDFLFKFFVPTLTILAAHNDNTAGPWVLSVVALLVVIYSVGAPVQSLIARRRERRRTADLRDI</sequence>
<evidence type="ECO:0000256" key="2">
    <source>
        <dbReference type="SAM" id="Phobius"/>
    </source>
</evidence>
<accession>A0A2C6KFE1</accession>
<dbReference type="AlphaFoldDB" id="A0A2C6KFE1"/>
<proteinExistence type="predicted"/>
<evidence type="ECO:0000313" key="3">
    <source>
        <dbReference type="EMBL" id="PHJ15829.1"/>
    </source>
</evidence>
<keyword evidence="2" id="KW-1133">Transmembrane helix</keyword>
<feature type="transmembrane region" description="Helical" evidence="2">
    <location>
        <begin position="36"/>
        <end position="57"/>
    </location>
</feature>
<keyword evidence="2" id="KW-0812">Transmembrane</keyword>
<feature type="compositionally biased region" description="Low complexity" evidence="1">
    <location>
        <begin position="160"/>
        <end position="177"/>
    </location>
</feature>
<organism evidence="3 4">
    <name type="scientific">Cystoisospora suis</name>
    <dbReference type="NCBI Taxonomy" id="483139"/>
    <lineage>
        <taxon>Eukaryota</taxon>
        <taxon>Sar</taxon>
        <taxon>Alveolata</taxon>
        <taxon>Apicomplexa</taxon>
        <taxon>Conoidasida</taxon>
        <taxon>Coccidia</taxon>
        <taxon>Eucoccidiorida</taxon>
        <taxon>Eimeriorina</taxon>
        <taxon>Sarcocystidae</taxon>
        <taxon>Cystoisospora</taxon>
    </lineage>
</organism>
<feature type="region of interest" description="Disordered" evidence="1">
    <location>
        <begin position="160"/>
        <end position="191"/>
    </location>
</feature>
<dbReference type="RefSeq" id="XP_067917561.1">
    <property type="nucleotide sequence ID" value="XM_068070462.1"/>
</dbReference>
<name>A0A2C6KFE1_9APIC</name>
<reference evidence="3 4" key="1">
    <citation type="journal article" date="2017" name="Int. J. Parasitol.">
        <title>The genome of the protozoan parasite Cystoisospora suis and a reverse vaccinology approach to identify vaccine candidates.</title>
        <authorList>
            <person name="Palmieri N."/>
            <person name="Shrestha A."/>
            <person name="Ruttkowski B."/>
            <person name="Beck T."/>
            <person name="Vogl C."/>
            <person name="Tomley F."/>
            <person name="Blake D.P."/>
            <person name="Joachim A."/>
        </authorList>
    </citation>
    <scope>NUCLEOTIDE SEQUENCE [LARGE SCALE GENOMIC DNA]</scope>
    <source>
        <strain evidence="3 4">Wien I</strain>
    </source>
</reference>
<feature type="transmembrane region" description="Helical" evidence="2">
    <location>
        <begin position="438"/>
        <end position="455"/>
    </location>
</feature>
<feature type="transmembrane region" description="Helical" evidence="2">
    <location>
        <begin position="102"/>
        <end position="121"/>
    </location>
</feature>
<gene>
    <name evidence="3" type="ORF">CSUI_010358</name>
</gene>
<comment type="caution">
    <text evidence="3">The sequence shown here is derived from an EMBL/GenBank/DDBJ whole genome shotgun (WGS) entry which is preliminary data.</text>
</comment>
<feature type="transmembrane region" description="Helical" evidence="2">
    <location>
        <begin position="395"/>
        <end position="413"/>
    </location>
</feature>
<feature type="transmembrane region" description="Helical" evidence="2">
    <location>
        <begin position="461"/>
        <end position="486"/>
    </location>
</feature>
<keyword evidence="2" id="KW-0472">Membrane</keyword>
<dbReference type="Proteomes" id="UP000221165">
    <property type="component" value="Unassembled WGS sequence"/>
</dbReference>
<feature type="transmembrane region" description="Helical" evidence="2">
    <location>
        <begin position="353"/>
        <end position="375"/>
    </location>
</feature>
<evidence type="ECO:0008006" key="5">
    <source>
        <dbReference type="Google" id="ProtNLM"/>
    </source>
</evidence>
<feature type="compositionally biased region" description="Basic and acidic residues" evidence="1">
    <location>
        <begin position="139"/>
        <end position="153"/>
    </location>
</feature>
<protein>
    <recommendedName>
        <fullName evidence="5">Transmembrane protein</fullName>
    </recommendedName>
</protein>
<dbReference type="EMBL" id="MIGC01007212">
    <property type="protein sequence ID" value="PHJ15829.1"/>
    <property type="molecule type" value="Genomic_DNA"/>
</dbReference>
<evidence type="ECO:0000256" key="1">
    <source>
        <dbReference type="SAM" id="MobiDB-lite"/>
    </source>
</evidence>
<feature type="region of interest" description="Disordered" evidence="1">
    <location>
        <begin position="134"/>
        <end position="153"/>
    </location>
</feature>